<evidence type="ECO:0000313" key="2">
    <source>
        <dbReference type="Proteomes" id="UP001271007"/>
    </source>
</evidence>
<proteinExistence type="predicted"/>
<dbReference type="Proteomes" id="UP001271007">
    <property type="component" value="Unassembled WGS sequence"/>
</dbReference>
<gene>
    <name evidence="1" type="ORF">LTR09_004859</name>
</gene>
<organism evidence="1 2">
    <name type="scientific">Extremus antarcticus</name>
    <dbReference type="NCBI Taxonomy" id="702011"/>
    <lineage>
        <taxon>Eukaryota</taxon>
        <taxon>Fungi</taxon>
        <taxon>Dikarya</taxon>
        <taxon>Ascomycota</taxon>
        <taxon>Pezizomycotina</taxon>
        <taxon>Dothideomycetes</taxon>
        <taxon>Dothideomycetidae</taxon>
        <taxon>Mycosphaerellales</taxon>
        <taxon>Extremaceae</taxon>
        <taxon>Extremus</taxon>
    </lineage>
</organism>
<comment type="caution">
    <text evidence="1">The sequence shown here is derived from an EMBL/GenBank/DDBJ whole genome shotgun (WGS) entry which is preliminary data.</text>
</comment>
<dbReference type="AlphaFoldDB" id="A0AAJ0DHK6"/>
<reference evidence="1" key="1">
    <citation type="submission" date="2023-04" db="EMBL/GenBank/DDBJ databases">
        <title>Black Yeasts Isolated from many extreme environments.</title>
        <authorList>
            <person name="Coleine C."/>
            <person name="Stajich J.E."/>
            <person name="Selbmann L."/>
        </authorList>
    </citation>
    <scope>NUCLEOTIDE SEQUENCE</scope>
    <source>
        <strain evidence="1">CCFEE 5312</strain>
    </source>
</reference>
<evidence type="ECO:0000313" key="1">
    <source>
        <dbReference type="EMBL" id="KAK3054081.1"/>
    </source>
</evidence>
<protein>
    <submittedName>
        <fullName evidence="1">Uncharacterized protein</fullName>
    </submittedName>
</protein>
<dbReference type="EMBL" id="JAWDJX010000013">
    <property type="protein sequence ID" value="KAK3054081.1"/>
    <property type="molecule type" value="Genomic_DNA"/>
</dbReference>
<name>A0AAJ0DHK6_9PEZI</name>
<accession>A0AAJ0DHK6</accession>
<sequence>MSESWHLPCIFKYQTNPEEHLFVVFLQLMSREEWEQVITNLEEVDADRVSEFDVPAPKLRRLQPKPWIRDYWPSSNVILKIAKHANSTEGHGNVAYRSLVFVDSGWEAGNVVAARWESDGDVLRFNAVRVPMNLANAVLTACDLNEGFTLSQALGEDIYEEAKVDFYEEQPPEAVARSAQTILFKWPDSLPKDLRMPKDRPYIISLRELSDVQIESLQDEMVGEPDVQDSSSRRMEIYKWKGCTPSRAAIYHIFKQIQDNSPDSDGNIHIFLIDNVLEGPNGKPQLLTAMDYRPEHENVVKIAPILTKDAVPLWRKSAAGEDSEVILDEYADMWRREVLCDLRYGPVDFSKVDAMPVFLLKPFTADEERRIRTAFSTLDDCENGEDWGNDYCYFGYIWPDSKSERSIHDLRDLFESCDPYSPAYDLRSPGPYHFSNYPHHFVAVDERCLDPDNPKVLMASTLDFHGEDVSDALGWIYGIVDARTAHITYVNFDIANVGPYECLEDCKNLWLSDLTEYQENEWT</sequence>
<keyword evidence="2" id="KW-1185">Reference proteome</keyword>